<dbReference type="FunFam" id="3.90.70.10:FF:000118">
    <property type="entry name" value="Ubiquitin carboxyl-terminal hydrolase 25"/>
    <property type="match status" value="1"/>
</dbReference>
<dbReference type="SUPFAM" id="SSF54001">
    <property type="entry name" value="Cysteine proteinases"/>
    <property type="match status" value="1"/>
</dbReference>
<dbReference type="InterPro" id="IPR038765">
    <property type="entry name" value="Papain-like_cys_pep_sf"/>
</dbReference>
<dbReference type="PROSITE" id="PS50235">
    <property type="entry name" value="USP_3"/>
    <property type="match status" value="1"/>
</dbReference>
<evidence type="ECO:0000256" key="8">
    <source>
        <dbReference type="SAM" id="MobiDB-lite"/>
    </source>
</evidence>
<comment type="function">
    <text evidence="7">Recognizes and hydrolyzes the peptide bond at the C-terminal Gly of ubiquitin. Involved in the processing of poly-ubiquitin precursors as well as that of ubiquitinated proteins.</text>
</comment>
<dbReference type="InterPro" id="IPR018200">
    <property type="entry name" value="USP_CS"/>
</dbReference>
<evidence type="ECO:0000259" key="9">
    <source>
        <dbReference type="PROSITE" id="PS50235"/>
    </source>
</evidence>
<evidence type="ECO:0000256" key="3">
    <source>
        <dbReference type="ARBA" id="ARBA00022670"/>
    </source>
</evidence>
<dbReference type="Proteomes" id="UP000712600">
    <property type="component" value="Unassembled WGS sequence"/>
</dbReference>
<keyword evidence="5 7" id="KW-0378">Hydrolase</keyword>
<comment type="caution">
    <text evidence="10">The sequence shown here is derived from an EMBL/GenBank/DDBJ whole genome shotgun (WGS) entry which is preliminary data.</text>
</comment>
<name>A0A8S9NVW8_BRACR</name>
<evidence type="ECO:0000256" key="6">
    <source>
        <dbReference type="ARBA" id="ARBA00022807"/>
    </source>
</evidence>
<dbReference type="AlphaFoldDB" id="A0A8S9NVW8"/>
<dbReference type="GO" id="GO:0005634">
    <property type="term" value="C:nucleus"/>
    <property type="evidence" value="ECO:0007669"/>
    <property type="project" value="TreeGrafter"/>
</dbReference>
<feature type="region of interest" description="Disordered" evidence="8">
    <location>
        <begin position="464"/>
        <end position="545"/>
    </location>
</feature>
<dbReference type="GO" id="GO:0005829">
    <property type="term" value="C:cytosol"/>
    <property type="evidence" value="ECO:0007669"/>
    <property type="project" value="TreeGrafter"/>
</dbReference>
<protein>
    <recommendedName>
        <fullName evidence="7">Ubiquitin carboxyl-terminal hydrolase</fullName>
        <ecNumber evidence="7">3.4.19.12</ecNumber>
    </recommendedName>
</protein>
<dbReference type="InterPro" id="IPR028889">
    <property type="entry name" value="USP"/>
</dbReference>
<reference evidence="10" key="1">
    <citation type="submission" date="2019-12" db="EMBL/GenBank/DDBJ databases">
        <title>Genome sequencing and annotation of Brassica cretica.</title>
        <authorList>
            <person name="Studholme D.J."/>
            <person name="Sarris P."/>
        </authorList>
    </citation>
    <scope>NUCLEOTIDE SEQUENCE</scope>
    <source>
        <strain evidence="10">PFS-109/04</strain>
        <tissue evidence="10">Leaf</tissue>
    </source>
</reference>
<comment type="catalytic activity">
    <reaction evidence="1 7">
        <text>Thiol-dependent hydrolysis of ester, thioester, amide, peptide and isopeptide bonds formed by the C-terminal Gly of ubiquitin (a 76-residue protein attached to proteins as an intracellular targeting signal).</text>
        <dbReference type="EC" id="3.4.19.12"/>
    </reaction>
</comment>
<dbReference type="PANTHER" id="PTHR24006">
    <property type="entry name" value="UBIQUITIN CARBOXYL-TERMINAL HYDROLASE"/>
    <property type="match status" value="1"/>
</dbReference>
<dbReference type="GO" id="GO:0006508">
    <property type="term" value="P:proteolysis"/>
    <property type="evidence" value="ECO:0007669"/>
    <property type="project" value="UniProtKB-KW"/>
</dbReference>
<dbReference type="PROSITE" id="PS00973">
    <property type="entry name" value="USP_2"/>
    <property type="match status" value="1"/>
</dbReference>
<evidence type="ECO:0000313" key="11">
    <source>
        <dbReference type="Proteomes" id="UP000712600"/>
    </source>
</evidence>
<keyword evidence="4 7" id="KW-0833">Ubl conjugation pathway</keyword>
<gene>
    <name evidence="10" type="ORF">F2Q69_00003411</name>
</gene>
<dbReference type="PANTHER" id="PTHR24006:SF758">
    <property type="entry name" value="UBIQUITIN CARBOXYL-TERMINAL HYDROLASE 36"/>
    <property type="match status" value="1"/>
</dbReference>
<sequence>MGTKLQMSWMPSLLTQKRRNGPPLGLRNFGNTCYLNSVLQCLTYTPPFANYCLSHTHSSLSVSDSYVNGERKRDCPFCLVEKRIARSLSIDQATDAPNRILNCLKVFAEHFKLGRQEDAHEFLRYLLDACHNASLRLKKFRPKGVGAESSEENTVVKEIFGGALQSQVKCLPCGAESSKVDEIMDISLGILHSNSVKESMQKFFQPEILDGNNKYKCESCKKLVTARKQMSLLQAPNILVVQLKLSIRFEGIFGGKIDKPITFGEILVLSTFMSKASKDPQPEYKLFGIIVHSGISPESGHYYAYVKDPLGRWYCCNDSFVSISTLQEVLSEKAYILFFSRSNQRPASAKTLVISSGTTSRDGNGCETSKPRTPISLFVPMLNMKPRAEQSLHKSNTVPPRVEKAPLKPHANISTSVNLGSKRVTPTVNGCQVQDIALDSDKENIGSVSAMKVYTCSEMKFGTENGDSGVEENGSAQGSSSHNNEVKLHPHEPNGSSNGGDHHKDNLLHPWKSNDGSQNETDHQEIEKDGVSTTQSKVLAPSTKKDPCILLRKDEPSRHELEAIKESLKKDASSFLRTCGWYDQVHSSMRAKKRLCSEQSGGDGEDSNDLKRRLIGDVKSSSLQIPDELKAHLVNRLRKIGKKKYS</sequence>
<dbReference type="InterPro" id="IPR001394">
    <property type="entry name" value="Peptidase_C19_UCH"/>
</dbReference>
<keyword evidence="3 7" id="KW-0645">Protease</keyword>
<dbReference type="Gene3D" id="3.90.70.10">
    <property type="entry name" value="Cysteine proteinases"/>
    <property type="match status" value="1"/>
</dbReference>
<feature type="compositionally biased region" description="Basic and acidic residues" evidence="8">
    <location>
        <begin position="520"/>
        <end position="530"/>
    </location>
</feature>
<comment type="similarity">
    <text evidence="2 7">Belongs to the peptidase C19 family.</text>
</comment>
<dbReference type="EC" id="3.4.19.12" evidence="7"/>
<dbReference type="InterPro" id="IPR050164">
    <property type="entry name" value="Peptidase_C19"/>
</dbReference>
<evidence type="ECO:0000256" key="2">
    <source>
        <dbReference type="ARBA" id="ARBA00009085"/>
    </source>
</evidence>
<proteinExistence type="inferred from homology"/>
<evidence type="ECO:0000256" key="1">
    <source>
        <dbReference type="ARBA" id="ARBA00000707"/>
    </source>
</evidence>
<accession>A0A8S9NVW8</accession>
<dbReference type="PROSITE" id="PS00972">
    <property type="entry name" value="USP_1"/>
    <property type="match status" value="1"/>
</dbReference>
<feature type="compositionally biased region" description="Polar residues" evidence="8">
    <location>
        <begin position="474"/>
        <end position="483"/>
    </location>
</feature>
<evidence type="ECO:0000256" key="4">
    <source>
        <dbReference type="ARBA" id="ARBA00022786"/>
    </source>
</evidence>
<keyword evidence="6 7" id="KW-0788">Thiol protease</keyword>
<evidence type="ECO:0000256" key="5">
    <source>
        <dbReference type="ARBA" id="ARBA00022801"/>
    </source>
</evidence>
<dbReference type="Pfam" id="PF00443">
    <property type="entry name" value="UCH"/>
    <property type="match status" value="1"/>
</dbReference>
<feature type="domain" description="USP" evidence="9">
    <location>
        <begin position="24"/>
        <end position="342"/>
    </location>
</feature>
<evidence type="ECO:0000313" key="10">
    <source>
        <dbReference type="EMBL" id="KAF3509128.1"/>
    </source>
</evidence>
<dbReference type="GO" id="GO:0004843">
    <property type="term" value="F:cysteine-type deubiquitinase activity"/>
    <property type="evidence" value="ECO:0007669"/>
    <property type="project" value="UniProtKB-UniRule"/>
</dbReference>
<organism evidence="10 11">
    <name type="scientific">Brassica cretica</name>
    <name type="common">Mustard</name>
    <dbReference type="NCBI Taxonomy" id="69181"/>
    <lineage>
        <taxon>Eukaryota</taxon>
        <taxon>Viridiplantae</taxon>
        <taxon>Streptophyta</taxon>
        <taxon>Embryophyta</taxon>
        <taxon>Tracheophyta</taxon>
        <taxon>Spermatophyta</taxon>
        <taxon>Magnoliopsida</taxon>
        <taxon>eudicotyledons</taxon>
        <taxon>Gunneridae</taxon>
        <taxon>Pentapetalae</taxon>
        <taxon>rosids</taxon>
        <taxon>malvids</taxon>
        <taxon>Brassicales</taxon>
        <taxon>Brassicaceae</taxon>
        <taxon>Brassiceae</taxon>
        <taxon>Brassica</taxon>
    </lineage>
</organism>
<dbReference type="EMBL" id="QGKX02001521">
    <property type="protein sequence ID" value="KAF3509128.1"/>
    <property type="molecule type" value="Genomic_DNA"/>
</dbReference>
<evidence type="ECO:0000256" key="7">
    <source>
        <dbReference type="RuleBase" id="RU366025"/>
    </source>
</evidence>
<dbReference type="CDD" id="cd02661">
    <property type="entry name" value="Peptidase_C19E"/>
    <property type="match status" value="1"/>
</dbReference>
<dbReference type="GO" id="GO:0016579">
    <property type="term" value="P:protein deubiquitination"/>
    <property type="evidence" value="ECO:0007669"/>
    <property type="project" value="InterPro"/>
</dbReference>